<evidence type="ECO:0000256" key="3">
    <source>
        <dbReference type="ARBA" id="ARBA00022985"/>
    </source>
</evidence>
<evidence type="ECO:0000313" key="5">
    <source>
        <dbReference type="Proteomes" id="UP000558284"/>
    </source>
</evidence>
<dbReference type="InterPro" id="IPR004528">
    <property type="entry name" value="KdsB"/>
</dbReference>
<dbReference type="Proteomes" id="UP000558284">
    <property type="component" value="Unassembled WGS sequence"/>
</dbReference>
<evidence type="ECO:0000256" key="1">
    <source>
        <dbReference type="ARBA" id="ARBA00022679"/>
    </source>
</evidence>
<dbReference type="GO" id="GO:0008690">
    <property type="term" value="F:3-deoxy-manno-octulosonate cytidylyltransferase activity"/>
    <property type="evidence" value="ECO:0007669"/>
    <property type="project" value="UniProtKB-EC"/>
</dbReference>
<dbReference type="Gene3D" id="3.90.550.10">
    <property type="entry name" value="Spore Coat Polysaccharide Biosynthesis Protein SpsA, Chain A"/>
    <property type="match status" value="1"/>
</dbReference>
<keyword evidence="2 4" id="KW-0548">Nucleotidyltransferase</keyword>
<dbReference type="NCBIfam" id="NF003948">
    <property type="entry name" value="PRK05450.1-1"/>
    <property type="match status" value="1"/>
</dbReference>
<dbReference type="PANTHER" id="PTHR42866">
    <property type="entry name" value="3-DEOXY-MANNO-OCTULOSONATE CYTIDYLYLTRANSFERASE"/>
    <property type="match status" value="1"/>
</dbReference>
<dbReference type="InterPro" id="IPR003329">
    <property type="entry name" value="Cytidylyl_trans"/>
</dbReference>
<dbReference type="AlphaFoldDB" id="A0A838BIG2"/>
<dbReference type="EC" id="2.7.7.38" evidence="4"/>
<dbReference type="GO" id="GO:0005829">
    <property type="term" value="C:cytosol"/>
    <property type="evidence" value="ECO:0007669"/>
    <property type="project" value="TreeGrafter"/>
</dbReference>
<proteinExistence type="predicted"/>
<dbReference type="RefSeq" id="WP_181062249.1">
    <property type="nucleotide sequence ID" value="NZ_JACDTY010000044.1"/>
</dbReference>
<reference evidence="4 5" key="1">
    <citation type="submission" date="2020-07" db="EMBL/GenBank/DDBJ databases">
        <title>Definition of the novel symbiovar canariense within Mesorhizobium novociceri, a new species of genus Mesorhizobium nodulating Cicer canariense in the Caldera de Taburiente National Park (La Palma, Canary Islands).</title>
        <authorList>
            <person name="Leon-Barrios M."/>
            <person name="Perez-Yepez J."/>
            <person name="Flores-Felix J.D."/>
            <person name="Ramirez-Baena M.H."/>
            <person name="Pulido-Suarez L."/>
            <person name="Igual J.M."/>
            <person name="Velazquez E."/>
            <person name="Peix A."/>
        </authorList>
    </citation>
    <scope>NUCLEOTIDE SEQUENCE [LARGE SCALE GENOMIC DNA]</scope>
    <source>
        <strain evidence="4 5">CCANP35</strain>
    </source>
</reference>
<evidence type="ECO:0000313" key="4">
    <source>
        <dbReference type="EMBL" id="MBA1145370.1"/>
    </source>
</evidence>
<sequence>MVHRLRYSSTRLPGKALADINGKPMIAHVWHRAIEADVGPVVVACGDQQIVDVVRDLGGEAILTEAALPTGSDRAFAAASLVDTEGKYDVIVVFQGDLPTIDPATVRTTLTPLAREADCAIATLATEIDDPLELHAPQVVKIALAVHPGETIGRAVYFSRAAIPAGTGKHYHHIGMYTYRREALARYVHLPRGILEQLESLEQLRAIEAGMRIDAAVIQTEPFGVDTLADLERARTLLDQ</sequence>
<keyword evidence="1 4" id="KW-0808">Transferase</keyword>
<name>A0A838BIG2_9HYPH</name>
<dbReference type="InterPro" id="IPR029044">
    <property type="entry name" value="Nucleotide-diphossugar_trans"/>
</dbReference>
<keyword evidence="3" id="KW-0448">Lipopolysaccharide biosynthesis</keyword>
<dbReference type="SUPFAM" id="SSF53448">
    <property type="entry name" value="Nucleotide-diphospho-sugar transferases"/>
    <property type="match status" value="1"/>
</dbReference>
<dbReference type="EMBL" id="JACDTY010000044">
    <property type="protein sequence ID" value="MBA1145370.1"/>
    <property type="molecule type" value="Genomic_DNA"/>
</dbReference>
<dbReference type="GO" id="GO:0009103">
    <property type="term" value="P:lipopolysaccharide biosynthetic process"/>
    <property type="evidence" value="ECO:0007669"/>
    <property type="project" value="UniProtKB-KW"/>
</dbReference>
<comment type="caution">
    <text evidence="4">The sequence shown here is derived from an EMBL/GenBank/DDBJ whole genome shotgun (WGS) entry which is preliminary data.</text>
</comment>
<protein>
    <submittedName>
        <fullName evidence="4">3-deoxy-manno-octulosonate cytidylyltransferase</fullName>
        <ecNumber evidence="4">2.7.7.38</ecNumber>
    </submittedName>
</protein>
<dbReference type="PANTHER" id="PTHR42866:SF2">
    <property type="entry name" value="3-DEOXY-MANNO-OCTULOSONATE CYTIDYLYLTRANSFERASE, MITOCHONDRIAL"/>
    <property type="match status" value="1"/>
</dbReference>
<accession>A0A838BIG2</accession>
<organism evidence="4 5">
    <name type="scientific">Mesorhizobium neociceri</name>
    <dbReference type="NCBI Taxonomy" id="1307853"/>
    <lineage>
        <taxon>Bacteria</taxon>
        <taxon>Pseudomonadati</taxon>
        <taxon>Pseudomonadota</taxon>
        <taxon>Alphaproteobacteria</taxon>
        <taxon>Hyphomicrobiales</taxon>
        <taxon>Phyllobacteriaceae</taxon>
        <taxon>Mesorhizobium</taxon>
    </lineage>
</organism>
<dbReference type="CDD" id="cd02517">
    <property type="entry name" value="CMP-KDO-Synthetase"/>
    <property type="match status" value="1"/>
</dbReference>
<gene>
    <name evidence="4" type="ORF">H0241_34970</name>
</gene>
<evidence type="ECO:0000256" key="2">
    <source>
        <dbReference type="ARBA" id="ARBA00022695"/>
    </source>
</evidence>
<dbReference type="NCBIfam" id="NF003952">
    <property type="entry name" value="PRK05450.1-5"/>
    <property type="match status" value="1"/>
</dbReference>
<keyword evidence="5" id="KW-1185">Reference proteome</keyword>
<dbReference type="Pfam" id="PF02348">
    <property type="entry name" value="CTP_transf_3"/>
    <property type="match status" value="1"/>
</dbReference>